<name>A0A397TG16_9GLOM</name>
<reference evidence="2 3" key="1">
    <citation type="submission" date="2018-06" db="EMBL/GenBank/DDBJ databases">
        <title>Comparative genomics reveals the genomic features of Rhizophagus irregularis, R. cerebriforme, R. diaphanum and Gigaspora rosea, and their symbiotic lifestyle signature.</title>
        <authorList>
            <person name="Morin E."/>
            <person name="San Clemente H."/>
            <person name="Chen E.C.H."/>
            <person name="De La Providencia I."/>
            <person name="Hainaut M."/>
            <person name="Kuo A."/>
            <person name="Kohler A."/>
            <person name="Murat C."/>
            <person name="Tang N."/>
            <person name="Roy S."/>
            <person name="Loubradou J."/>
            <person name="Henrissat B."/>
            <person name="Grigoriev I.V."/>
            <person name="Corradi N."/>
            <person name="Roux C."/>
            <person name="Martin F.M."/>
        </authorList>
    </citation>
    <scope>NUCLEOTIDE SEQUENCE [LARGE SCALE GENOMIC DNA]</scope>
    <source>
        <strain evidence="2 3">DAOM 227022</strain>
    </source>
</reference>
<dbReference type="Gene3D" id="1.10.10.10">
    <property type="entry name" value="Winged helix-like DNA-binding domain superfamily/Winged helix DNA-binding domain"/>
    <property type="match status" value="1"/>
</dbReference>
<dbReference type="Proteomes" id="UP000265703">
    <property type="component" value="Unassembled WGS sequence"/>
</dbReference>
<dbReference type="SUPFAM" id="SSF46689">
    <property type="entry name" value="Homeodomain-like"/>
    <property type="match status" value="1"/>
</dbReference>
<keyword evidence="1" id="KW-0175">Coiled coil</keyword>
<feature type="coiled-coil region" evidence="1">
    <location>
        <begin position="5"/>
        <end position="39"/>
    </location>
</feature>
<comment type="caution">
    <text evidence="2">The sequence shown here is derived from an EMBL/GenBank/DDBJ whole genome shotgun (WGS) entry which is preliminary data.</text>
</comment>
<dbReference type="OrthoDB" id="2395659at2759"/>
<accession>A0A397TG16</accession>
<keyword evidence="3" id="KW-1185">Reference proteome</keyword>
<dbReference type="EMBL" id="QKYT01000035">
    <property type="protein sequence ID" value="RIA97058.1"/>
    <property type="molecule type" value="Genomic_DNA"/>
</dbReference>
<evidence type="ECO:0000313" key="3">
    <source>
        <dbReference type="Proteomes" id="UP000265703"/>
    </source>
</evidence>
<proteinExistence type="predicted"/>
<gene>
    <name evidence="2" type="ORF">C1645_814573</name>
</gene>
<dbReference type="AlphaFoldDB" id="A0A397TG16"/>
<dbReference type="InterPro" id="IPR036388">
    <property type="entry name" value="WH-like_DNA-bd_sf"/>
</dbReference>
<dbReference type="InterPro" id="IPR009057">
    <property type="entry name" value="Homeodomain-like_sf"/>
</dbReference>
<organism evidence="2 3">
    <name type="scientific">Glomus cerebriforme</name>
    <dbReference type="NCBI Taxonomy" id="658196"/>
    <lineage>
        <taxon>Eukaryota</taxon>
        <taxon>Fungi</taxon>
        <taxon>Fungi incertae sedis</taxon>
        <taxon>Mucoromycota</taxon>
        <taxon>Glomeromycotina</taxon>
        <taxon>Glomeromycetes</taxon>
        <taxon>Glomerales</taxon>
        <taxon>Glomeraceae</taxon>
        <taxon>Glomus</taxon>
    </lineage>
</organism>
<protein>
    <submittedName>
        <fullName evidence="2">Uncharacterized protein</fullName>
    </submittedName>
</protein>
<sequence>MTSELDLLKQEKVKLLVKKAELEAEIAKLKAEKAEFISSIKKDYADFETHIVKLKHLSLEQPDRLESIEAIIIEIKAQNAKNKSIEEYEKELESKKNRKFQTRCIQIAKEILNEDPIIEYRPPFLNVMPSSKNIELHWKCKRHSIDRLHGTSWYKDVKTSLIVTGKNDAYVKIMEFPFLNYFLFTYTTTSQEILYRTTLQENNITLSTSKIPSYFEGLEKQWAELNKYRRDFQNEILFKTHIDLLRKDPFGAPVQLSKKNISRTYRALKENLYNACTYRECTYGDLTVVVHALIDISYATVNQLTSYIRFTFRRIIKVTDHECIIGVYLSGTKQRVISTQLGIPTSIINNTIKRYKETGSTEPKKYSEWPKLLNEYDT</sequence>
<evidence type="ECO:0000313" key="2">
    <source>
        <dbReference type="EMBL" id="RIA97058.1"/>
    </source>
</evidence>
<evidence type="ECO:0000256" key="1">
    <source>
        <dbReference type="SAM" id="Coils"/>
    </source>
</evidence>